<dbReference type="AlphaFoldDB" id="A0A7J7CFG3"/>
<dbReference type="Pfam" id="PF02536">
    <property type="entry name" value="mTERF"/>
    <property type="match status" value="1"/>
</dbReference>
<name>A0A7J7CFG3_TRIWF</name>
<evidence type="ECO:0000256" key="1">
    <source>
        <dbReference type="ARBA" id="ARBA00007692"/>
    </source>
</evidence>
<evidence type="ECO:0000256" key="3">
    <source>
        <dbReference type="ARBA" id="ARBA00022946"/>
    </source>
</evidence>
<accession>A0A7J7CFG3</accession>
<dbReference type="FunFam" id="1.25.70.10:FF:000026">
    <property type="entry name" value="Mitochondrial transcription termination factor family protein"/>
    <property type="match status" value="1"/>
</dbReference>
<dbReference type="InterPro" id="IPR038538">
    <property type="entry name" value="MTERF_sf"/>
</dbReference>
<dbReference type="PANTHER" id="PTHR13068:SF223">
    <property type="entry name" value="MITOCHONDRIAL TRANSCRIPTION TERMINATION FACTOR FAMILY PROTEIN"/>
    <property type="match status" value="1"/>
</dbReference>
<dbReference type="GO" id="GO:0006353">
    <property type="term" value="P:DNA-templated transcription termination"/>
    <property type="evidence" value="ECO:0007669"/>
    <property type="project" value="UniProtKB-KW"/>
</dbReference>
<evidence type="ECO:0000313" key="5">
    <source>
        <dbReference type="Proteomes" id="UP000593562"/>
    </source>
</evidence>
<comment type="similarity">
    <text evidence="1">Belongs to the mTERF family.</text>
</comment>
<sequence>MKSKPGACIKVWFQFVHLQKTVSFPPSPLQKFPVYVSATNYSTLSQAQVGNSVKDERIEQANNSVEVLRRWGCSDDDISKIFLRRPSLRNADLSHLHSKLGLLRGLGLTSNDLVKIINCRPRFLSCRINRCFDERLDYFMTLFGSREVLLQAIIRNPSILLYDFHERIIPVIALYEGLGVSRVDLIPMLLSRPTLIPRSSFDEEKREYIRKTRVSKDSKMFKYVVTLVGISRSETIRQKVANLEKFGFSDDEVWGLFGRSPLVLTLSIDKVQRNMTFVVGTMKLLANAVLQYPFLLLNNLEAVLRPRMIIAEKIQEMGLSPSIKGVNVFRALRMKEKRFLAVFVNCHPQEVASELMECYRDAKAIKRLAEASKRRLRTGFPF</sequence>
<keyword evidence="5" id="KW-1185">Reference proteome</keyword>
<dbReference type="GO" id="GO:0003676">
    <property type="term" value="F:nucleic acid binding"/>
    <property type="evidence" value="ECO:0007669"/>
    <property type="project" value="InterPro"/>
</dbReference>
<keyword evidence="2" id="KW-0805">Transcription regulation</keyword>
<dbReference type="OrthoDB" id="637682at2759"/>
<evidence type="ECO:0000313" key="4">
    <source>
        <dbReference type="EMBL" id="KAF5732830.1"/>
    </source>
</evidence>
<comment type="caution">
    <text evidence="4">The sequence shown here is derived from an EMBL/GenBank/DDBJ whole genome shotgun (WGS) entry which is preliminary data.</text>
</comment>
<reference evidence="4 5" key="1">
    <citation type="journal article" date="2020" name="Nat. Commun.">
        <title>Genome of Tripterygium wilfordii and identification of cytochrome P450 involved in triptolide biosynthesis.</title>
        <authorList>
            <person name="Tu L."/>
            <person name="Su P."/>
            <person name="Zhang Z."/>
            <person name="Gao L."/>
            <person name="Wang J."/>
            <person name="Hu T."/>
            <person name="Zhou J."/>
            <person name="Zhang Y."/>
            <person name="Zhao Y."/>
            <person name="Liu Y."/>
            <person name="Song Y."/>
            <person name="Tong Y."/>
            <person name="Lu Y."/>
            <person name="Yang J."/>
            <person name="Xu C."/>
            <person name="Jia M."/>
            <person name="Peters R.J."/>
            <person name="Huang L."/>
            <person name="Gao W."/>
        </authorList>
    </citation>
    <scope>NUCLEOTIDE SEQUENCE [LARGE SCALE GENOMIC DNA]</scope>
    <source>
        <strain evidence="5">cv. XIE 37</strain>
        <tissue evidence="4">Leaf</tissue>
    </source>
</reference>
<evidence type="ECO:0000256" key="2">
    <source>
        <dbReference type="ARBA" id="ARBA00022472"/>
    </source>
</evidence>
<keyword evidence="3" id="KW-0809">Transit peptide</keyword>
<dbReference type="PANTHER" id="PTHR13068">
    <property type="entry name" value="CGI-12 PROTEIN-RELATED"/>
    <property type="match status" value="1"/>
</dbReference>
<proteinExistence type="inferred from homology"/>
<dbReference type="InterPro" id="IPR003690">
    <property type="entry name" value="MTERF"/>
</dbReference>
<dbReference type="EMBL" id="JAAARO010000017">
    <property type="protein sequence ID" value="KAF5732830.1"/>
    <property type="molecule type" value="Genomic_DNA"/>
</dbReference>
<dbReference type="SMART" id="SM00733">
    <property type="entry name" value="Mterf"/>
    <property type="match status" value="6"/>
</dbReference>
<dbReference type="InParanoid" id="A0A7J7CFG3"/>
<evidence type="ECO:0008006" key="6">
    <source>
        <dbReference type="Google" id="ProtNLM"/>
    </source>
</evidence>
<dbReference type="FunCoup" id="A0A7J7CFG3">
    <property type="interactions" value="49"/>
</dbReference>
<dbReference type="Proteomes" id="UP000593562">
    <property type="component" value="Unassembled WGS sequence"/>
</dbReference>
<gene>
    <name evidence="4" type="ORF">HS088_TW17G00363</name>
</gene>
<organism evidence="4 5">
    <name type="scientific">Tripterygium wilfordii</name>
    <name type="common">Thunder God vine</name>
    <dbReference type="NCBI Taxonomy" id="458696"/>
    <lineage>
        <taxon>Eukaryota</taxon>
        <taxon>Viridiplantae</taxon>
        <taxon>Streptophyta</taxon>
        <taxon>Embryophyta</taxon>
        <taxon>Tracheophyta</taxon>
        <taxon>Spermatophyta</taxon>
        <taxon>Magnoliopsida</taxon>
        <taxon>eudicotyledons</taxon>
        <taxon>Gunneridae</taxon>
        <taxon>Pentapetalae</taxon>
        <taxon>rosids</taxon>
        <taxon>fabids</taxon>
        <taxon>Celastrales</taxon>
        <taxon>Celastraceae</taxon>
        <taxon>Tripterygium</taxon>
    </lineage>
</organism>
<keyword evidence="2" id="KW-0804">Transcription</keyword>
<dbReference type="Gene3D" id="1.25.70.10">
    <property type="entry name" value="Transcription termination factor 3, mitochondrial"/>
    <property type="match status" value="1"/>
</dbReference>
<keyword evidence="2" id="KW-0806">Transcription termination</keyword>
<protein>
    <recommendedName>
        <fullName evidence="6">Mitochondrial transcription termination factor family protein</fullName>
    </recommendedName>
</protein>